<dbReference type="Pfam" id="PF02852">
    <property type="entry name" value="Pyr_redox_dim"/>
    <property type="match status" value="1"/>
</dbReference>
<dbReference type="PRINTS" id="PR00368">
    <property type="entry name" value="FADPNR"/>
</dbReference>
<dbReference type="AlphaFoldDB" id="A0A0R2K250"/>
<comment type="cofactor">
    <cofactor evidence="4">
        <name>FAD</name>
        <dbReference type="ChEBI" id="CHEBI:57692"/>
    </cofactor>
    <text evidence="4">Binds 1 FAD per subunit.</text>
</comment>
<dbReference type="GO" id="GO:0016491">
    <property type="term" value="F:oxidoreductase activity"/>
    <property type="evidence" value="ECO:0007669"/>
    <property type="project" value="InterPro"/>
</dbReference>
<dbReference type="InterPro" id="IPR023753">
    <property type="entry name" value="FAD/NAD-binding_dom"/>
</dbReference>
<keyword evidence="4" id="KW-0520">NAD</keyword>
<reference evidence="8 9" key="1">
    <citation type="journal article" date="2015" name="Genome Announc.">
        <title>Expanding the biotechnology potential of lactobacilli through comparative genomics of 213 strains and associated genera.</title>
        <authorList>
            <person name="Sun Z."/>
            <person name="Harris H.M."/>
            <person name="McCann A."/>
            <person name="Guo C."/>
            <person name="Argimon S."/>
            <person name="Zhang W."/>
            <person name="Yang X."/>
            <person name="Jeffery I.B."/>
            <person name="Cooney J.C."/>
            <person name="Kagawa T.F."/>
            <person name="Liu W."/>
            <person name="Song Y."/>
            <person name="Salvetti E."/>
            <person name="Wrobel A."/>
            <person name="Rasinkangas P."/>
            <person name="Parkhill J."/>
            <person name="Rea M.C."/>
            <person name="O'Sullivan O."/>
            <person name="Ritari J."/>
            <person name="Douillard F.P."/>
            <person name="Paul Ross R."/>
            <person name="Yang R."/>
            <person name="Briner A.E."/>
            <person name="Felis G.E."/>
            <person name="de Vos W.M."/>
            <person name="Barrangou R."/>
            <person name="Klaenhammer T.R."/>
            <person name="Caufield P.W."/>
            <person name="Cui Y."/>
            <person name="Zhang H."/>
            <person name="O'Toole P.W."/>
        </authorList>
    </citation>
    <scope>NUCLEOTIDE SEQUENCE [LARGE SCALE GENOMIC DNA]</scope>
    <source>
        <strain evidence="8 9">DSM 15353</strain>
    </source>
</reference>
<dbReference type="InterPro" id="IPR016156">
    <property type="entry name" value="FAD/NAD-linked_Rdtase_dimer_sf"/>
</dbReference>
<feature type="binding site" evidence="4">
    <location>
        <position position="301"/>
    </location>
    <ligand>
        <name>FAD</name>
        <dbReference type="ChEBI" id="CHEBI:57692"/>
    </ligand>
</feature>
<dbReference type="PATRIC" id="fig|89059.3.peg.1545"/>
<dbReference type="InterPro" id="IPR001100">
    <property type="entry name" value="Pyr_nuc-diS_OxRdtase"/>
</dbReference>
<comment type="caution">
    <text evidence="8">The sequence shown here is derived from an EMBL/GenBank/DDBJ whole genome shotgun (WGS) entry which is preliminary data.</text>
</comment>
<proteinExistence type="inferred from homology"/>
<accession>A0A0R2K250</accession>
<feature type="disulfide bond" description="Redox-active" evidence="5">
    <location>
        <begin position="44"/>
        <end position="49"/>
    </location>
</feature>
<feature type="binding site" evidence="4">
    <location>
        <position position="261"/>
    </location>
    <ligand>
        <name>NAD(+)</name>
        <dbReference type="ChEBI" id="CHEBI:57540"/>
    </ligand>
</feature>
<dbReference type="InterPro" id="IPR036188">
    <property type="entry name" value="FAD/NAD-bd_sf"/>
</dbReference>
<dbReference type="OrthoDB" id="9800167at2"/>
<dbReference type="EMBL" id="JQBK01000041">
    <property type="protein sequence ID" value="KRN83705.1"/>
    <property type="molecule type" value="Genomic_DNA"/>
</dbReference>
<feature type="domain" description="FAD/NAD(P)-binding" evidence="7">
    <location>
        <begin position="7"/>
        <end position="315"/>
    </location>
</feature>
<dbReference type="InterPro" id="IPR004099">
    <property type="entry name" value="Pyr_nucl-diS_OxRdtase_dimer"/>
</dbReference>
<comment type="similarity">
    <text evidence="1">Belongs to the class-I pyridine nucleotide-disulfide oxidoreductase family.</text>
</comment>
<feature type="binding site" evidence="4">
    <location>
        <begin position="174"/>
        <end position="181"/>
    </location>
    <ligand>
        <name>NAD(+)</name>
        <dbReference type="ChEBI" id="CHEBI:57540"/>
    </ligand>
</feature>
<name>A0A0R2K250_9LACO</name>
<keyword evidence="4" id="KW-0547">Nucleotide-binding</keyword>
<dbReference type="SUPFAM" id="SSF51905">
    <property type="entry name" value="FAD/NAD(P)-binding domain"/>
    <property type="match status" value="1"/>
</dbReference>
<dbReference type="PIRSF" id="PIRSF000350">
    <property type="entry name" value="Mercury_reductase_MerA"/>
    <property type="match status" value="1"/>
</dbReference>
<evidence type="ECO:0000259" key="7">
    <source>
        <dbReference type="Pfam" id="PF07992"/>
    </source>
</evidence>
<evidence type="ECO:0000259" key="6">
    <source>
        <dbReference type="Pfam" id="PF02852"/>
    </source>
</evidence>
<evidence type="ECO:0000256" key="4">
    <source>
        <dbReference type="PIRSR" id="PIRSR000350-3"/>
    </source>
</evidence>
<evidence type="ECO:0000256" key="2">
    <source>
        <dbReference type="ARBA" id="ARBA00022630"/>
    </source>
</evidence>
<dbReference type="SUPFAM" id="SSF55424">
    <property type="entry name" value="FAD/NAD-linked reductases, dimerisation (C-terminal) domain"/>
    <property type="match status" value="1"/>
</dbReference>
<evidence type="ECO:0000256" key="3">
    <source>
        <dbReference type="ARBA" id="ARBA00022827"/>
    </source>
</evidence>
<dbReference type="GO" id="GO:0000166">
    <property type="term" value="F:nucleotide binding"/>
    <property type="evidence" value="ECO:0007669"/>
    <property type="project" value="UniProtKB-KW"/>
</dbReference>
<dbReference type="Pfam" id="PF07992">
    <property type="entry name" value="Pyr_redox_2"/>
    <property type="match status" value="1"/>
</dbReference>
<protein>
    <submittedName>
        <fullName evidence="8">Glutathione reductase</fullName>
    </submittedName>
</protein>
<feature type="domain" description="Pyridine nucleotide-disulphide oxidoreductase dimerisation" evidence="6">
    <location>
        <begin position="338"/>
        <end position="437"/>
    </location>
</feature>
<dbReference type="STRING" id="89059.LAC1533_2076"/>
<dbReference type="PANTHER" id="PTHR43014">
    <property type="entry name" value="MERCURIC REDUCTASE"/>
    <property type="match status" value="1"/>
</dbReference>
<dbReference type="RefSeq" id="WP_010497566.1">
    <property type="nucleotide sequence ID" value="NZ_JQBK01000041.1"/>
</dbReference>
<keyword evidence="3 4" id="KW-0274">FAD</keyword>
<dbReference type="PANTHER" id="PTHR43014:SF5">
    <property type="entry name" value="GLUTATHIONE REDUCTASE (NADPH)"/>
    <property type="match status" value="1"/>
</dbReference>
<keyword evidence="2" id="KW-0285">Flavoprotein</keyword>
<dbReference type="PRINTS" id="PR00411">
    <property type="entry name" value="PNDRDTASEI"/>
</dbReference>
<gene>
    <name evidence="8" type="ORF">IV43_GL001443</name>
</gene>
<evidence type="ECO:0000313" key="8">
    <source>
        <dbReference type="EMBL" id="KRN83705.1"/>
    </source>
</evidence>
<organism evidence="8 9">
    <name type="scientific">Ligilactobacillus acidipiscis</name>
    <dbReference type="NCBI Taxonomy" id="89059"/>
    <lineage>
        <taxon>Bacteria</taxon>
        <taxon>Bacillati</taxon>
        <taxon>Bacillota</taxon>
        <taxon>Bacilli</taxon>
        <taxon>Lactobacillales</taxon>
        <taxon>Lactobacillaceae</taxon>
        <taxon>Ligilactobacillus</taxon>
    </lineage>
</organism>
<evidence type="ECO:0000256" key="5">
    <source>
        <dbReference type="PIRSR" id="PIRSR000350-4"/>
    </source>
</evidence>
<dbReference type="Gene3D" id="3.50.50.60">
    <property type="entry name" value="FAD/NAD(P)-binding domain"/>
    <property type="match status" value="1"/>
</dbReference>
<sequence>MTKKYAYDVIYIGGGHASFDGAELLAKTGQKVALITDDLIGGTCTNRGCNAKITLDAPVNLQRAVNRMQGLVHGEITIDWPALVAHKKEVIKDLPQGTENKLTNAGVEIFRGHASLIGPHTVQIDGQTKYSAEKIVIGTGQHPNRLQIPGSELAHDSSEFMDLTEMPHNIAIVGAGYISYEFATIANAVGANVTVFMHGDQALRNFYQTFVKKVTVDLADRGVKFIHNAQVSSFTKNGQEVAVHYGNEQTAEFDWLLDATGRIPNVNNMGLEEVGVKYSKRGIKVNNYLQTSVPSIYAAGDVLDKSQPKLTPTATFESYYLYQLFSGQNTNTIKYPAIPTTVYTSPRIAQVGVTPAQAKQGDFEIVENHIPDDWYRQIDQETIGDRVLVFDKEHHLIGVTEFSDKAEDAVNTYLPAIVSGYDDNDMWQMAHIFPSVGASAWHKIR</sequence>
<evidence type="ECO:0000256" key="1">
    <source>
        <dbReference type="ARBA" id="ARBA00007532"/>
    </source>
</evidence>
<evidence type="ECO:0000313" key="9">
    <source>
        <dbReference type="Proteomes" id="UP000051491"/>
    </source>
</evidence>
<dbReference type="Proteomes" id="UP000051491">
    <property type="component" value="Unassembled WGS sequence"/>
</dbReference>